<dbReference type="EMBL" id="JABBNT010000001">
    <property type="protein sequence ID" value="NMM43317.1"/>
    <property type="molecule type" value="Genomic_DNA"/>
</dbReference>
<dbReference type="Proteomes" id="UP000539372">
    <property type="component" value="Unassembled WGS sequence"/>
</dbReference>
<dbReference type="AlphaFoldDB" id="A0A7Y0DXA4"/>
<dbReference type="GO" id="GO:0042602">
    <property type="term" value="F:riboflavin reductase (NADPH) activity"/>
    <property type="evidence" value="ECO:0007669"/>
    <property type="project" value="TreeGrafter"/>
</dbReference>
<protein>
    <submittedName>
        <fullName evidence="3">Flavin reductase family protein</fullName>
    </submittedName>
</protein>
<evidence type="ECO:0000259" key="2">
    <source>
        <dbReference type="SMART" id="SM00903"/>
    </source>
</evidence>
<keyword evidence="1" id="KW-0560">Oxidoreductase</keyword>
<accession>A0A7Y0DXA4</accession>
<reference evidence="3 4" key="1">
    <citation type="submission" date="2020-04" db="EMBL/GenBank/DDBJ databases">
        <title>Rhodospirillaceae bacterium KN72 isolated from deep sea.</title>
        <authorList>
            <person name="Zhang D.-C."/>
        </authorList>
    </citation>
    <scope>NUCLEOTIDE SEQUENCE [LARGE SCALE GENOMIC DNA]</scope>
    <source>
        <strain evidence="3 4">KN72</strain>
    </source>
</reference>
<proteinExistence type="predicted"/>
<organism evidence="3 4">
    <name type="scientific">Pacificispira spongiicola</name>
    <dbReference type="NCBI Taxonomy" id="2729598"/>
    <lineage>
        <taxon>Bacteria</taxon>
        <taxon>Pseudomonadati</taxon>
        <taxon>Pseudomonadota</taxon>
        <taxon>Alphaproteobacteria</taxon>
        <taxon>Rhodospirillales</taxon>
        <taxon>Rhodospirillaceae</taxon>
        <taxon>Pacificispira</taxon>
    </lineage>
</organism>
<dbReference type="InterPro" id="IPR012349">
    <property type="entry name" value="Split_barrel_FMN-bd"/>
</dbReference>
<feature type="domain" description="Flavin reductase like" evidence="2">
    <location>
        <begin position="9"/>
        <end position="153"/>
    </location>
</feature>
<dbReference type="SMART" id="SM00903">
    <property type="entry name" value="Flavin_Reduct"/>
    <property type="match status" value="1"/>
</dbReference>
<dbReference type="SUPFAM" id="SSF50475">
    <property type="entry name" value="FMN-binding split barrel"/>
    <property type="match status" value="1"/>
</dbReference>
<dbReference type="RefSeq" id="WP_169623604.1">
    <property type="nucleotide sequence ID" value="NZ_JABBNT010000001.1"/>
</dbReference>
<evidence type="ECO:0000313" key="3">
    <source>
        <dbReference type="EMBL" id="NMM43317.1"/>
    </source>
</evidence>
<dbReference type="GO" id="GO:0010181">
    <property type="term" value="F:FMN binding"/>
    <property type="evidence" value="ECO:0007669"/>
    <property type="project" value="InterPro"/>
</dbReference>
<dbReference type="PANTHER" id="PTHR30466:SF1">
    <property type="entry name" value="FMN REDUCTASE (NADH) RUTF"/>
    <property type="match status" value="1"/>
</dbReference>
<gene>
    <name evidence="3" type="ORF">HH303_02425</name>
</gene>
<comment type="caution">
    <text evidence="3">The sequence shown here is derived from an EMBL/GenBank/DDBJ whole genome shotgun (WGS) entry which is preliminary data.</text>
</comment>
<dbReference type="Gene3D" id="2.30.110.10">
    <property type="entry name" value="Electron Transport, Fmn-binding Protein, Chain A"/>
    <property type="match status" value="1"/>
</dbReference>
<dbReference type="Pfam" id="PF01613">
    <property type="entry name" value="Flavin_Reduct"/>
    <property type="match status" value="1"/>
</dbReference>
<evidence type="ECO:0000256" key="1">
    <source>
        <dbReference type="ARBA" id="ARBA00023002"/>
    </source>
</evidence>
<name>A0A7Y0DXA4_9PROT</name>
<keyword evidence="4" id="KW-1185">Reference proteome</keyword>
<sequence length="158" mass="17016">MPAALRRAFGVYPTGVTVITTVTEQGAPVGFTANSFTSVSLDPPLLLVCPSLSLGCYPAFSACARFAVNVLAEDQRDIADRFASFRGDRFAMAGWTPDDRGIPILDGVAAHFSCAVHDRYPAGDHMILLGRVDAWRRSDQDRPLAFAAGSYTTLPAHR</sequence>
<evidence type="ECO:0000313" key="4">
    <source>
        <dbReference type="Proteomes" id="UP000539372"/>
    </source>
</evidence>
<dbReference type="PANTHER" id="PTHR30466">
    <property type="entry name" value="FLAVIN REDUCTASE"/>
    <property type="match status" value="1"/>
</dbReference>
<dbReference type="InterPro" id="IPR050268">
    <property type="entry name" value="NADH-dep_flavin_reductase"/>
</dbReference>
<dbReference type="InterPro" id="IPR002563">
    <property type="entry name" value="Flavin_Rdtase-like_dom"/>
</dbReference>